<dbReference type="Proteomes" id="UP000199450">
    <property type="component" value="Unassembled WGS sequence"/>
</dbReference>
<evidence type="ECO:0000313" key="3">
    <source>
        <dbReference type="Proteomes" id="UP000199450"/>
    </source>
</evidence>
<gene>
    <name evidence="2" type="ORF">SAMN05421856_1195</name>
</gene>
<protein>
    <submittedName>
        <fullName evidence="2">Uncharacterized protein</fullName>
    </submittedName>
</protein>
<keyword evidence="1" id="KW-0472">Membrane</keyword>
<reference evidence="3" key="1">
    <citation type="submission" date="2016-10" db="EMBL/GenBank/DDBJ databases">
        <authorList>
            <person name="Varghese N."/>
            <person name="Submissions S."/>
        </authorList>
    </citation>
    <scope>NUCLEOTIDE SEQUENCE [LARGE SCALE GENOMIC DNA]</scope>
    <source>
        <strain evidence="3">DSM 17453</strain>
    </source>
</reference>
<feature type="transmembrane region" description="Helical" evidence="1">
    <location>
        <begin position="12"/>
        <end position="31"/>
    </location>
</feature>
<sequence length="104" mass="11832">MGNIKKDNVKLSIITLIMLLILAFGIIAVTNPSKYTSFIYRNGLIIFLVGLISIVISTFLIYLFGRKLFDKNAIFSIDSIGISDKVNILDYPFIKWKNRRISSK</sequence>
<evidence type="ECO:0000313" key="2">
    <source>
        <dbReference type="EMBL" id="SEN11600.1"/>
    </source>
</evidence>
<organism evidence="2 3">
    <name type="scientific">Chryseobacterium taichungense</name>
    <dbReference type="NCBI Taxonomy" id="295069"/>
    <lineage>
        <taxon>Bacteria</taxon>
        <taxon>Pseudomonadati</taxon>
        <taxon>Bacteroidota</taxon>
        <taxon>Flavobacteriia</taxon>
        <taxon>Flavobacteriales</taxon>
        <taxon>Weeksellaceae</taxon>
        <taxon>Chryseobacterium group</taxon>
        <taxon>Chryseobacterium</taxon>
    </lineage>
</organism>
<evidence type="ECO:0000256" key="1">
    <source>
        <dbReference type="SAM" id="Phobius"/>
    </source>
</evidence>
<dbReference type="EMBL" id="FOBV01000019">
    <property type="protein sequence ID" value="SEN11600.1"/>
    <property type="molecule type" value="Genomic_DNA"/>
</dbReference>
<dbReference type="STRING" id="295069.SAMN05421856_1195"/>
<accession>A0A1H8DWK8</accession>
<keyword evidence="1" id="KW-1133">Transmembrane helix</keyword>
<dbReference type="OrthoDB" id="1263675at2"/>
<proteinExistence type="predicted"/>
<dbReference type="AlphaFoldDB" id="A0A1H8DWK8"/>
<keyword evidence="3" id="KW-1185">Reference proteome</keyword>
<dbReference type="RefSeq" id="WP_090002478.1">
    <property type="nucleotide sequence ID" value="NZ_FOBV01000019.1"/>
</dbReference>
<keyword evidence="1" id="KW-0812">Transmembrane</keyword>
<feature type="transmembrane region" description="Helical" evidence="1">
    <location>
        <begin position="43"/>
        <end position="64"/>
    </location>
</feature>
<name>A0A1H8DWK8_9FLAO</name>